<dbReference type="Proteomes" id="UP001595647">
    <property type="component" value="Unassembled WGS sequence"/>
</dbReference>
<evidence type="ECO:0000313" key="3">
    <source>
        <dbReference type="Proteomes" id="UP001595647"/>
    </source>
</evidence>
<name>A0ABV7I2M6_9HYPH</name>
<dbReference type="EC" id="4.2.1.44" evidence="2"/>
<dbReference type="Gene3D" id="3.20.20.150">
    <property type="entry name" value="Divalent-metal-dependent TIM barrel enzymes"/>
    <property type="match status" value="1"/>
</dbReference>
<evidence type="ECO:0000259" key="1">
    <source>
        <dbReference type="Pfam" id="PF01261"/>
    </source>
</evidence>
<dbReference type="InterPro" id="IPR050312">
    <property type="entry name" value="IolE/XylAMocC-like"/>
</dbReference>
<gene>
    <name evidence="2" type="primary">iolE</name>
    <name evidence="2" type="ORF">ACFOHV_16715</name>
</gene>
<feature type="domain" description="Xylose isomerase-like TIM barrel" evidence="1">
    <location>
        <begin position="29"/>
        <end position="276"/>
    </location>
</feature>
<reference evidence="3" key="1">
    <citation type="journal article" date="2019" name="Int. J. Syst. Evol. Microbiol.">
        <title>The Global Catalogue of Microorganisms (GCM) 10K type strain sequencing project: providing services to taxonomists for standard genome sequencing and annotation.</title>
        <authorList>
            <consortium name="The Broad Institute Genomics Platform"/>
            <consortium name="The Broad Institute Genome Sequencing Center for Infectious Disease"/>
            <person name="Wu L."/>
            <person name="Ma J."/>
        </authorList>
    </citation>
    <scope>NUCLEOTIDE SEQUENCE [LARGE SCALE GENOMIC DNA]</scope>
    <source>
        <strain evidence="3">KCTC 52231</strain>
    </source>
</reference>
<organism evidence="2 3">
    <name type="scientific">Ciceribacter thiooxidans</name>
    <dbReference type="NCBI Taxonomy" id="1969821"/>
    <lineage>
        <taxon>Bacteria</taxon>
        <taxon>Pseudomonadati</taxon>
        <taxon>Pseudomonadota</taxon>
        <taxon>Alphaproteobacteria</taxon>
        <taxon>Hyphomicrobiales</taxon>
        <taxon>Rhizobiaceae</taxon>
        <taxon>Ciceribacter</taxon>
    </lineage>
</organism>
<keyword evidence="3" id="KW-1185">Reference proteome</keyword>
<dbReference type="PANTHER" id="PTHR12110">
    <property type="entry name" value="HYDROXYPYRUVATE ISOMERASE"/>
    <property type="match status" value="1"/>
</dbReference>
<dbReference type="RefSeq" id="WP_182308006.1">
    <property type="nucleotide sequence ID" value="NZ_CP059897.1"/>
</dbReference>
<dbReference type="InterPro" id="IPR013022">
    <property type="entry name" value="Xyl_isomerase-like_TIM-brl"/>
</dbReference>
<dbReference type="NCBIfam" id="TIGR04379">
    <property type="entry name" value="myo_inos_iolE"/>
    <property type="match status" value="1"/>
</dbReference>
<dbReference type="Pfam" id="PF01261">
    <property type="entry name" value="AP_endonuc_2"/>
    <property type="match status" value="1"/>
</dbReference>
<sequence length="301" mass="32705">MILYGTNPIAWSNDDDRTLGAHISLDQCLDETAKIGFDGIEKGHKFPTDPAGLKAVLEPRGLRFVSGWHSLNLLTSTIEEEKAAMQQALDLLKAMGSKVIIVCETSNAIHGNDAVAVNARPKLGDADWKTFGAGVEALAEYAAGQGITLVYHHHMGTIVESEDEIDRLMENTGPHAHLLLDTGHCLFGGGNPERVAKKYMHRVGHIHAKNLRPAIAKEVREENLSFLEGVRRGVFTVPGDAEGGVDFAPVLRIAAEHGYEGWLVIEAEQDPDVRNPFEYQSLGLKSLKAMAKTAGLDKETA</sequence>
<dbReference type="PANTHER" id="PTHR12110:SF41">
    <property type="entry name" value="INOSOSE DEHYDRATASE"/>
    <property type="match status" value="1"/>
</dbReference>
<evidence type="ECO:0000313" key="2">
    <source>
        <dbReference type="EMBL" id="MFC3164924.1"/>
    </source>
</evidence>
<dbReference type="GO" id="GO:0050114">
    <property type="term" value="F:myo-inosose-2 dehydratase activity"/>
    <property type="evidence" value="ECO:0007669"/>
    <property type="project" value="UniProtKB-EC"/>
</dbReference>
<comment type="caution">
    <text evidence="2">The sequence shown here is derived from an EMBL/GenBank/DDBJ whole genome shotgun (WGS) entry which is preliminary data.</text>
</comment>
<dbReference type="InterPro" id="IPR030823">
    <property type="entry name" value="IolE/MocC"/>
</dbReference>
<keyword evidence="2" id="KW-0456">Lyase</keyword>
<proteinExistence type="predicted"/>
<dbReference type="InterPro" id="IPR036237">
    <property type="entry name" value="Xyl_isomerase-like_sf"/>
</dbReference>
<dbReference type="EMBL" id="JBHRTG010000019">
    <property type="protein sequence ID" value="MFC3164924.1"/>
    <property type="molecule type" value="Genomic_DNA"/>
</dbReference>
<dbReference type="SUPFAM" id="SSF51658">
    <property type="entry name" value="Xylose isomerase-like"/>
    <property type="match status" value="1"/>
</dbReference>
<accession>A0ABV7I2M6</accession>
<protein>
    <submittedName>
        <fullName evidence="2">Myo-inosose-2 dehydratase</fullName>
        <ecNumber evidence="2">4.2.1.44</ecNumber>
    </submittedName>
</protein>